<evidence type="ECO:0000256" key="2">
    <source>
        <dbReference type="ARBA" id="ARBA00022679"/>
    </source>
</evidence>
<feature type="domain" description="Acetyl-CoA hydrolase/transferase N-terminal" evidence="3">
    <location>
        <begin position="6"/>
        <end position="182"/>
    </location>
</feature>
<proteinExistence type="inferred from homology"/>
<reference evidence="5" key="1">
    <citation type="journal article" date="2015" name="Proc. Natl. Acad. Sci. U.S.A.">
        <title>Networks of energetic and metabolic interactions define dynamics in microbial communities.</title>
        <authorList>
            <person name="Embree M."/>
            <person name="Liu J.K."/>
            <person name="Al-Bassam M.M."/>
            <person name="Zengler K."/>
        </authorList>
    </citation>
    <scope>NUCLEOTIDE SEQUENCE</scope>
</reference>
<dbReference type="InterPro" id="IPR046433">
    <property type="entry name" value="ActCoA_hydro"/>
</dbReference>
<dbReference type="PANTHER" id="PTHR21432:SF20">
    <property type="entry name" value="ACETYL-COA HYDROLASE"/>
    <property type="match status" value="1"/>
</dbReference>
<gene>
    <name evidence="5" type="ORF">ASZ90_019878</name>
</gene>
<dbReference type="InterPro" id="IPR026888">
    <property type="entry name" value="AcetylCoA_hyd_C"/>
</dbReference>
<dbReference type="InterPro" id="IPR003702">
    <property type="entry name" value="ActCoA_hydro_N"/>
</dbReference>
<evidence type="ECO:0000259" key="3">
    <source>
        <dbReference type="Pfam" id="PF02550"/>
    </source>
</evidence>
<dbReference type="Pfam" id="PF13336">
    <property type="entry name" value="AcetylCoA_hyd_C"/>
    <property type="match status" value="1"/>
</dbReference>
<dbReference type="GO" id="GO:0008775">
    <property type="term" value="F:acetate CoA-transferase activity"/>
    <property type="evidence" value="ECO:0007669"/>
    <property type="project" value="InterPro"/>
</dbReference>
<protein>
    <submittedName>
        <fullName evidence="5">4-hydroxybutyrate coenzyme a transferase</fullName>
    </submittedName>
</protein>
<comment type="similarity">
    <text evidence="1">Belongs to the acetyl-CoA hydrolase/transferase family.</text>
</comment>
<evidence type="ECO:0000259" key="4">
    <source>
        <dbReference type="Pfam" id="PF13336"/>
    </source>
</evidence>
<dbReference type="InterPro" id="IPR038460">
    <property type="entry name" value="AcetylCoA_hyd_C_sf"/>
</dbReference>
<comment type="caution">
    <text evidence="5">The sequence shown here is derived from an EMBL/GenBank/DDBJ whole genome shotgun (WGS) entry which is preliminary data.</text>
</comment>
<dbReference type="PANTHER" id="PTHR21432">
    <property type="entry name" value="ACETYL-COA HYDROLASE-RELATED"/>
    <property type="match status" value="1"/>
</dbReference>
<evidence type="ECO:0000256" key="1">
    <source>
        <dbReference type="ARBA" id="ARBA00009632"/>
    </source>
</evidence>
<dbReference type="EMBL" id="LNQE01001910">
    <property type="protein sequence ID" value="KUG02742.1"/>
    <property type="molecule type" value="Genomic_DNA"/>
</dbReference>
<feature type="domain" description="Acetyl-CoA hydrolase/transferase C-terminal" evidence="4">
    <location>
        <begin position="271"/>
        <end position="425"/>
    </location>
</feature>
<dbReference type="Gene3D" id="3.40.1080.20">
    <property type="entry name" value="Acetyl-CoA hydrolase/transferase C-terminal domain"/>
    <property type="match status" value="1"/>
</dbReference>
<organism evidence="5">
    <name type="scientific">hydrocarbon metagenome</name>
    <dbReference type="NCBI Taxonomy" id="938273"/>
    <lineage>
        <taxon>unclassified sequences</taxon>
        <taxon>metagenomes</taxon>
        <taxon>ecological metagenomes</taxon>
    </lineage>
</organism>
<name>A0A0W8E2X2_9ZZZZ</name>
<accession>A0A0W8E2X2</accession>
<dbReference type="InterPro" id="IPR037171">
    <property type="entry name" value="NagB/RpiA_transferase-like"/>
</dbReference>
<dbReference type="Gene3D" id="3.40.1080.10">
    <property type="entry name" value="Glutaconate Coenzyme A-transferase"/>
    <property type="match status" value="1"/>
</dbReference>
<evidence type="ECO:0000313" key="5">
    <source>
        <dbReference type="EMBL" id="KUG02742.1"/>
    </source>
</evidence>
<sequence>MMDIRAMYKEKLTTADEAVSLIKDGSSVAVPVAVGQPPTLINALARRKDQFNRCELLTVVDVYPTLFHNSERDPAFILDYSYCIAQRKGLQEGKYVYTPGRLGDVPRWPDWGRKFNVVMFQAAPMDSHGYLSLGLSCDYTLPWAREADLVLVQVNENMPRTFGQNFVHISEITALIEDNVPLATLPEAPPNDNEKIIGQYIADLVEDGACIQLGIGGIPNAAALALEDKKDLGIHTEMVADSMRVLWEKGVVTNRKKTFMPDFMCCTFALGSRELYDWLDDNPMVQFYPTDFVNNPEVIARIDNMVSVNSTMEMDLSGQACSESIGHIPYTHTGGQADFVLGASKSKNGKSILAFESAAITREGLVSKIVPHLKPGSFVTTTRYDVQYAVTEYGVAQLKGQNMWERVKRLINIAHPNFRDQLRFEAQKARFI</sequence>
<dbReference type="Gene3D" id="3.30.750.70">
    <property type="entry name" value="4-hydroxybutyrate coenzyme like domains"/>
    <property type="match status" value="1"/>
</dbReference>
<dbReference type="AlphaFoldDB" id="A0A0W8E2X2"/>
<keyword evidence="2 5" id="KW-0808">Transferase</keyword>
<dbReference type="GO" id="GO:0006083">
    <property type="term" value="P:acetate metabolic process"/>
    <property type="evidence" value="ECO:0007669"/>
    <property type="project" value="InterPro"/>
</dbReference>
<dbReference type="SUPFAM" id="SSF100950">
    <property type="entry name" value="NagB/RpiA/CoA transferase-like"/>
    <property type="match status" value="2"/>
</dbReference>
<dbReference type="Pfam" id="PF02550">
    <property type="entry name" value="AcetylCoA_hydro"/>
    <property type="match status" value="1"/>
</dbReference>